<evidence type="ECO:0000256" key="4">
    <source>
        <dbReference type="ARBA" id="ARBA00022692"/>
    </source>
</evidence>
<keyword evidence="7 12" id="KW-0472">Membrane</keyword>
<keyword evidence="4 12" id="KW-0812">Transmembrane</keyword>
<keyword evidence="2" id="KW-0813">Transport</keyword>
<keyword evidence="17" id="KW-1185">Reference proteome</keyword>
<dbReference type="Proteomes" id="UP000735302">
    <property type="component" value="Unassembled WGS sequence"/>
</dbReference>
<feature type="transmembrane region" description="Helical" evidence="12">
    <location>
        <begin position="438"/>
        <end position="462"/>
    </location>
</feature>
<proteinExistence type="predicted"/>
<keyword evidence="13" id="KW-0732">Signal</keyword>
<dbReference type="PANTHER" id="PTHR42643">
    <property type="entry name" value="IONOTROPIC RECEPTOR 20A-RELATED"/>
    <property type="match status" value="1"/>
</dbReference>
<dbReference type="GO" id="GO:0005886">
    <property type="term" value="C:plasma membrane"/>
    <property type="evidence" value="ECO:0007669"/>
    <property type="project" value="UniProtKB-SubCell"/>
</dbReference>
<keyword evidence="5 12" id="KW-1133">Transmembrane helix</keyword>
<dbReference type="InterPro" id="IPR052192">
    <property type="entry name" value="Insect_Ionotropic_Sensory_Rcpt"/>
</dbReference>
<accession>A0AAV3YY44</accession>
<keyword evidence="11" id="KW-0407">Ion channel</keyword>
<protein>
    <submittedName>
        <fullName evidence="16">Ionotropic glutamate receptor</fullName>
    </submittedName>
</protein>
<evidence type="ECO:0000256" key="3">
    <source>
        <dbReference type="ARBA" id="ARBA00022475"/>
    </source>
</evidence>
<sequence length="725" mass="81850">MPLTVNFIIIIAVIYWGLQNSNSSKFTSKWRKGDIYDSNFSGVAFSANAANQENTTLIYATFLWTAKWARLVLEAREVMDYMYASQKQNQSSISNTQKTLLFILSADISTVMHRLHSNLWFSNRSTKIIVFEVSELCSRQKVLEILLAAVNMEEQINGVVVASSHENVIKLFLDTMATEPAFKWRRFRHMTEWIVMLADPPRPNSGGRFRPINHPDFVTFLSVSERNGYFKINIAQSSRTTSMATGPQLSFLVKSPSLKESQSIDPFSYLDQTPQPLLNLSILTNHLRRNAALYLSTKKSVMADMIIPAVFHISEPDKTAFFVRKGKETTWAGFNVDILHFLTEALGFIALPFAVTDGGFYGLYKPNGDVLGVVGYLFRRESGLTTMAMHSTAKRLEAVDFVYPSLRESHMGVMYKVDSERSQLGDLQSELVRTETDLLVVLIGPCVALISGVFVYLVNGVLVNRRNVMGRKNLKRLYDFPLYSFFQTTELCRHQSGRILRASWGFFCITLFASYAALMTSNVAAPVERPVISSLENLLSHPEIAIGISPANSQMITALRTASTGTPYAHIWEKLVRLNRSDARTFNPDKGYHIKRVLQGNYAYIGNVPEGLLPSCVDQNADFSHVRFFELNCQQLYMALPHNVFYKADIERALLFASEIGTIKSIFDKWVPPEANMDKSEVEKHTVVHLDHLKLLFTFTAYGIGFAFLSLVIEISLRLGNVVRL</sequence>
<dbReference type="EMBL" id="BLXT01001699">
    <property type="protein sequence ID" value="GFN87295.1"/>
    <property type="molecule type" value="Genomic_DNA"/>
</dbReference>
<gene>
    <name evidence="16" type="ORF">PoB_001380100</name>
</gene>
<feature type="transmembrane region" description="Helical" evidence="12">
    <location>
        <begin position="695"/>
        <end position="717"/>
    </location>
</feature>
<reference evidence="16 17" key="1">
    <citation type="journal article" date="2021" name="Elife">
        <title>Chloroplast acquisition without the gene transfer in kleptoplastic sea slugs, Plakobranchus ocellatus.</title>
        <authorList>
            <person name="Maeda T."/>
            <person name="Takahashi S."/>
            <person name="Yoshida T."/>
            <person name="Shimamura S."/>
            <person name="Takaki Y."/>
            <person name="Nagai Y."/>
            <person name="Toyoda A."/>
            <person name="Suzuki Y."/>
            <person name="Arimoto A."/>
            <person name="Ishii H."/>
            <person name="Satoh N."/>
            <person name="Nishiyama T."/>
            <person name="Hasebe M."/>
            <person name="Maruyama T."/>
            <person name="Minagawa J."/>
            <person name="Obokata J."/>
            <person name="Shigenobu S."/>
        </authorList>
    </citation>
    <scope>NUCLEOTIDE SEQUENCE [LARGE SCALE GENOMIC DNA]</scope>
</reference>
<dbReference type="Pfam" id="PF00060">
    <property type="entry name" value="Lig_chan"/>
    <property type="match status" value="1"/>
</dbReference>
<dbReference type="InterPro" id="IPR019594">
    <property type="entry name" value="Glu/Gly-bd"/>
</dbReference>
<evidence type="ECO:0000256" key="7">
    <source>
        <dbReference type="ARBA" id="ARBA00023136"/>
    </source>
</evidence>
<feature type="domain" description="Ionotropic glutamate receptor L-glutamate and glycine-binding" evidence="15">
    <location>
        <begin position="327"/>
        <end position="417"/>
    </location>
</feature>
<keyword evidence="8 16" id="KW-0675">Receptor</keyword>
<evidence type="ECO:0000256" key="13">
    <source>
        <dbReference type="SAM" id="SignalP"/>
    </source>
</evidence>
<evidence type="ECO:0000256" key="5">
    <source>
        <dbReference type="ARBA" id="ARBA00022989"/>
    </source>
</evidence>
<feature type="transmembrane region" description="Helical" evidence="12">
    <location>
        <begin position="499"/>
        <end position="518"/>
    </location>
</feature>
<evidence type="ECO:0000256" key="10">
    <source>
        <dbReference type="ARBA" id="ARBA00023286"/>
    </source>
</evidence>
<evidence type="ECO:0000256" key="11">
    <source>
        <dbReference type="ARBA" id="ARBA00023303"/>
    </source>
</evidence>
<evidence type="ECO:0000256" key="12">
    <source>
        <dbReference type="SAM" id="Phobius"/>
    </source>
</evidence>
<dbReference type="PANTHER" id="PTHR42643:SF24">
    <property type="entry name" value="IONOTROPIC RECEPTOR 60A"/>
    <property type="match status" value="1"/>
</dbReference>
<evidence type="ECO:0000259" key="15">
    <source>
        <dbReference type="Pfam" id="PF10613"/>
    </source>
</evidence>
<organism evidence="16 17">
    <name type="scientific">Plakobranchus ocellatus</name>
    <dbReference type="NCBI Taxonomy" id="259542"/>
    <lineage>
        <taxon>Eukaryota</taxon>
        <taxon>Metazoa</taxon>
        <taxon>Spiralia</taxon>
        <taxon>Lophotrochozoa</taxon>
        <taxon>Mollusca</taxon>
        <taxon>Gastropoda</taxon>
        <taxon>Heterobranchia</taxon>
        <taxon>Euthyneura</taxon>
        <taxon>Panpulmonata</taxon>
        <taxon>Sacoglossa</taxon>
        <taxon>Placobranchoidea</taxon>
        <taxon>Plakobranchidae</taxon>
        <taxon>Plakobranchus</taxon>
    </lineage>
</organism>
<name>A0AAV3YY44_9GAST</name>
<evidence type="ECO:0000259" key="14">
    <source>
        <dbReference type="Pfam" id="PF00060"/>
    </source>
</evidence>
<dbReference type="GO" id="GO:0015276">
    <property type="term" value="F:ligand-gated monoatomic ion channel activity"/>
    <property type="evidence" value="ECO:0007669"/>
    <property type="project" value="InterPro"/>
</dbReference>
<keyword evidence="10" id="KW-1071">Ligand-gated ion channel</keyword>
<evidence type="ECO:0000256" key="8">
    <source>
        <dbReference type="ARBA" id="ARBA00023170"/>
    </source>
</evidence>
<evidence type="ECO:0000256" key="1">
    <source>
        <dbReference type="ARBA" id="ARBA00004651"/>
    </source>
</evidence>
<evidence type="ECO:0000313" key="17">
    <source>
        <dbReference type="Proteomes" id="UP000735302"/>
    </source>
</evidence>
<feature type="chain" id="PRO_5043864806" evidence="13">
    <location>
        <begin position="24"/>
        <end position="725"/>
    </location>
</feature>
<dbReference type="InterPro" id="IPR001320">
    <property type="entry name" value="Iontro_rcpt_C"/>
</dbReference>
<dbReference type="GO" id="GO:0050906">
    <property type="term" value="P:detection of stimulus involved in sensory perception"/>
    <property type="evidence" value="ECO:0007669"/>
    <property type="project" value="UniProtKB-ARBA"/>
</dbReference>
<dbReference type="SUPFAM" id="SSF53850">
    <property type="entry name" value="Periplasmic binding protein-like II"/>
    <property type="match status" value="1"/>
</dbReference>
<keyword evidence="3" id="KW-1003">Cell membrane</keyword>
<feature type="signal peptide" evidence="13">
    <location>
        <begin position="1"/>
        <end position="23"/>
    </location>
</feature>
<evidence type="ECO:0000256" key="9">
    <source>
        <dbReference type="ARBA" id="ARBA00023180"/>
    </source>
</evidence>
<comment type="subcellular location">
    <subcellularLocation>
        <location evidence="1">Cell membrane</location>
        <topology evidence="1">Multi-pass membrane protein</topology>
    </subcellularLocation>
</comment>
<evidence type="ECO:0000313" key="16">
    <source>
        <dbReference type="EMBL" id="GFN87295.1"/>
    </source>
</evidence>
<dbReference type="Pfam" id="PF10613">
    <property type="entry name" value="Lig_chan-Glu_bd"/>
    <property type="match status" value="1"/>
</dbReference>
<comment type="caution">
    <text evidence="16">The sequence shown here is derived from an EMBL/GenBank/DDBJ whole genome shotgun (WGS) entry which is preliminary data.</text>
</comment>
<dbReference type="Gene3D" id="3.40.190.10">
    <property type="entry name" value="Periplasmic binding protein-like II"/>
    <property type="match status" value="1"/>
</dbReference>
<dbReference type="Gene3D" id="1.10.287.70">
    <property type="match status" value="1"/>
</dbReference>
<keyword evidence="9" id="KW-0325">Glycoprotein</keyword>
<keyword evidence="6" id="KW-0406">Ion transport</keyword>
<dbReference type="AlphaFoldDB" id="A0AAV3YY44"/>
<evidence type="ECO:0000256" key="2">
    <source>
        <dbReference type="ARBA" id="ARBA00022448"/>
    </source>
</evidence>
<feature type="domain" description="Ionotropic glutamate receptor C-terminal" evidence="14">
    <location>
        <begin position="449"/>
        <end position="703"/>
    </location>
</feature>
<evidence type="ECO:0000256" key="6">
    <source>
        <dbReference type="ARBA" id="ARBA00023065"/>
    </source>
</evidence>